<keyword evidence="3" id="KW-0472">Membrane</keyword>
<proteinExistence type="inferred from homology"/>
<evidence type="ECO:0000313" key="4">
    <source>
        <dbReference type="EMBL" id="KAK7340920.1"/>
    </source>
</evidence>
<protein>
    <submittedName>
        <fullName evidence="4">Uncharacterized protein</fullName>
    </submittedName>
</protein>
<name>A0AAN9LRH6_CANGL</name>
<gene>
    <name evidence="4" type="ORF">VNO77_21638</name>
</gene>
<dbReference type="Proteomes" id="UP001367508">
    <property type="component" value="Unassembled WGS sequence"/>
</dbReference>
<evidence type="ECO:0000313" key="5">
    <source>
        <dbReference type="Proteomes" id="UP001367508"/>
    </source>
</evidence>
<organism evidence="4 5">
    <name type="scientific">Canavalia gladiata</name>
    <name type="common">Sword bean</name>
    <name type="synonym">Dolichos gladiatus</name>
    <dbReference type="NCBI Taxonomy" id="3824"/>
    <lineage>
        <taxon>Eukaryota</taxon>
        <taxon>Viridiplantae</taxon>
        <taxon>Streptophyta</taxon>
        <taxon>Embryophyta</taxon>
        <taxon>Tracheophyta</taxon>
        <taxon>Spermatophyta</taxon>
        <taxon>Magnoliopsida</taxon>
        <taxon>eudicotyledons</taxon>
        <taxon>Gunneridae</taxon>
        <taxon>Pentapetalae</taxon>
        <taxon>rosids</taxon>
        <taxon>fabids</taxon>
        <taxon>Fabales</taxon>
        <taxon>Fabaceae</taxon>
        <taxon>Papilionoideae</taxon>
        <taxon>50 kb inversion clade</taxon>
        <taxon>NPAAA clade</taxon>
        <taxon>indigoferoid/millettioid clade</taxon>
        <taxon>Phaseoleae</taxon>
        <taxon>Canavalia</taxon>
    </lineage>
</organism>
<dbReference type="GO" id="GO:0015297">
    <property type="term" value="F:antiporter activity"/>
    <property type="evidence" value="ECO:0007669"/>
    <property type="project" value="InterPro"/>
</dbReference>
<comment type="caution">
    <text evidence="4">The sequence shown here is derived from an EMBL/GenBank/DDBJ whole genome shotgun (WGS) entry which is preliminary data.</text>
</comment>
<dbReference type="InterPro" id="IPR002528">
    <property type="entry name" value="MATE_fam"/>
</dbReference>
<dbReference type="EMBL" id="JAYMYQ010000004">
    <property type="protein sequence ID" value="KAK7340920.1"/>
    <property type="molecule type" value="Genomic_DNA"/>
</dbReference>
<comment type="similarity">
    <text evidence="1">Belongs to the multi antimicrobial extrusion (MATE) (TC 2.A.66.1) family.</text>
</comment>
<keyword evidence="3" id="KW-0812">Transmembrane</keyword>
<dbReference type="PANTHER" id="PTHR11206">
    <property type="entry name" value="MULTIDRUG RESISTANCE PROTEIN"/>
    <property type="match status" value="1"/>
</dbReference>
<reference evidence="4 5" key="1">
    <citation type="submission" date="2024-01" db="EMBL/GenBank/DDBJ databases">
        <title>The genomes of 5 underutilized Papilionoideae crops provide insights into root nodulation and disease resistanc.</title>
        <authorList>
            <person name="Jiang F."/>
        </authorList>
    </citation>
    <scope>NUCLEOTIDE SEQUENCE [LARGE SCALE GENOMIC DNA]</scope>
    <source>
        <strain evidence="4">LVBAO_FW01</strain>
        <tissue evidence="4">Leaves</tissue>
    </source>
</reference>
<dbReference type="AlphaFoldDB" id="A0AAN9LRH6"/>
<feature type="transmembrane region" description="Helical" evidence="3">
    <location>
        <begin position="60"/>
        <end position="82"/>
    </location>
</feature>
<dbReference type="GO" id="GO:0042910">
    <property type="term" value="F:xenobiotic transmembrane transporter activity"/>
    <property type="evidence" value="ECO:0007669"/>
    <property type="project" value="InterPro"/>
</dbReference>
<dbReference type="Pfam" id="PF01554">
    <property type="entry name" value="MatE"/>
    <property type="match status" value="1"/>
</dbReference>
<sequence length="128" mass="14246">MESGADEKEESSNRGAEEDTQHYSRGNGGGKCVYDHGMAGGLETLCGQAFGAEQYEKFGLYTYTAVISLTLIGIRTCWYRNFLQHMCLVECDKALSFVSVKWWACELLVLLAGLFTNPKLETSVLSIW</sequence>
<keyword evidence="5" id="KW-1185">Reference proteome</keyword>
<evidence type="ECO:0000256" key="2">
    <source>
        <dbReference type="SAM" id="MobiDB-lite"/>
    </source>
</evidence>
<feature type="transmembrane region" description="Helical" evidence="3">
    <location>
        <begin position="94"/>
        <end position="115"/>
    </location>
</feature>
<feature type="compositionally biased region" description="Basic and acidic residues" evidence="2">
    <location>
        <begin position="10"/>
        <end position="22"/>
    </location>
</feature>
<evidence type="ECO:0000256" key="3">
    <source>
        <dbReference type="SAM" id="Phobius"/>
    </source>
</evidence>
<dbReference type="GO" id="GO:0016020">
    <property type="term" value="C:membrane"/>
    <property type="evidence" value="ECO:0007669"/>
    <property type="project" value="InterPro"/>
</dbReference>
<evidence type="ECO:0000256" key="1">
    <source>
        <dbReference type="ARBA" id="ARBA00010199"/>
    </source>
</evidence>
<keyword evidence="3" id="KW-1133">Transmembrane helix</keyword>
<feature type="region of interest" description="Disordered" evidence="2">
    <location>
        <begin position="1"/>
        <end position="27"/>
    </location>
</feature>
<accession>A0AAN9LRH6</accession>